<dbReference type="GO" id="GO:0004848">
    <property type="term" value="F:ureidoglycolate hydrolase activity"/>
    <property type="evidence" value="ECO:0007669"/>
    <property type="project" value="InterPro"/>
</dbReference>
<organism evidence="5 6">
    <name type="scientific">Vibrio aquimaris</name>
    <dbReference type="NCBI Taxonomy" id="2587862"/>
    <lineage>
        <taxon>Bacteria</taxon>
        <taxon>Pseudomonadati</taxon>
        <taxon>Pseudomonadota</taxon>
        <taxon>Gammaproteobacteria</taxon>
        <taxon>Vibrionales</taxon>
        <taxon>Vibrionaceae</taxon>
        <taxon>Vibrio</taxon>
    </lineage>
</organism>
<dbReference type="InterPro" id="IPR047233">
    <property type="entry name" value="UAH_cupin"/>
</dbReference>
<dbReference type="KEGG" id="vaq:FIV01_18755"/>
<evidence type="ECO:0000256" key="1">
    <source>
        <dbReference type="ARBA" id="ARBA00011738"/>
    </source>
</evidence>
<protein>
    <submittedName>
        <fullName evidence="5">Ureidoglycolate lyase</fullName>
        <ecNumber evidence="5">4.3.2.3</ecNumber>
    </submittedName>
</protein>
<dbReference type="EC" id="4.3.2.3" evidence="5"/>
<keyword evidence="3 5" id="KW-0456">Lyase</keyword>
<dbReference type="PANTHER" id="PTHR21221:SF1">
    <property type="entry name" value="UREIDOGLYCOLATE LYASE"/>
    <property type="match status" value="1"/>
</dbReference>
<gene>
    <name evidence="5" type="primary">allA</name>
    <name evidence="5" type="ORF">FIV01_18755</name>
</gene>
<dbReference type="InterPro" id="IPR007247">
    <property type="entry name" value="Ureidogly_lyase"/>
</dbReference>
<comment type="subunit">
    <text evidence="1">Homodimer.</text>
</comment>
<evidence type="ECO:0000256" key="3">
    <source>
        <dbReference type="ARBA" id="ARBA00023239"/>
    </source>
</evidence>
<proteinExistence type="predicted"/>
<evidence type="ECO:0000313" key="6">
    <source>
        <dbReference type="Proteomes" id="UP000326936"/>
    </source>
</evidence>
<dbReference type="GO" id="GO:0006144">
    <property type="term" value="P:purine nucleobase metabolic process"/>
    <property type="evidence" value="ECO:0007669"/>
    <property type="project" value="UniProtKB-KW"/>
</dbReference>
<evidence type="ECO:0000256" key="2">
    <source>
        <dbReference type="ARBA" id="ARBA00022631"/>
    </source>
</evidence>
<keyword evidence="5" id="KW-0614">Plasmid</keyword>
<accession>A0A5P9CQB1</accession>
<dbReference type="Pfam" id="PF04115">
    <property type="entry name" value="Ureidogly_lyase"/>
    <property type="match status" value="1"/>
</dbReference>
<evidence type="ECO:0000256" key="4">
    <source>
        <dbReference type="ARBA" id="ARBA00047684"/>
    </source>
</evidence>
<keyword evidence="6" id="KW-1185">Reference proteome</keyword>
<evidence type="ECO:0000313" key="5">
    <source>
        <dbReference type="EMBL" id="QFT28439.1"/>
    </source>
</evidence>
<dbReference type="PIRSF" id="PIRSF017306">
    <property type="entry name" value="Ureidogly_hydro"/>
    <property type="match status" value="1"/>
</dbReference>
<dbReference type="AlphaFoldDB" id="A0A5P9CQB1"/>
<dbReference type="SUPFAM" id="SSF51182">
    <property type="entry name" value="RmlC-like cupins"/>
    <property type="match status" value="1"/>
</dbReference>
<dbReference type="GO" id="GO:0000256">
    <property type="term" value="P:allantoin catabolic process"/>
    <property type="evidence" value="ECO:0007669"/>
    <property type="project" value="InterPro"/>
</dbReference>
<dbReference type="CDD" id="cd20298">
    <property type="entry name" value="cupin_UAH"/>
    <property type="match status" value="1"/>
</dbReference>
<dbReference type="Gene3D" id="2.60.120.480">
    <property type="entry name" value="Ureidoglycolate hydrolase"/>
    <property type="match status" value="1"/>
</dbReference>
<dbReference type="InterPro" id="IPR024060">
    <property type="entry name" value="Ureidoglycolate_lyase_dom_sf"/>
</dbReference>
<geneLocation type="plasmid" evidence="6">
    <name>pthaf100_a</name>
</geneLocation>
<comment type="catalytic activity">
    <reaction evidence="4">
        <text>(S)-ureidoglycolate = urea + glyoxylate</text>
        <dbReference type="Rhea" id="RHEA:11304"/>
        <dbReference type="ChEBI" id="CHEBI:16199"/>
        <dbReference type="ChEBI" id="CHEBI:36655"/>
        <dbReference type="ChEBI" id="CHEBI:57296"/>
        <dbReference type="EC" id="4.3.2.3"/>
    </reaction>
</comment>
<sequence length="182" mass="20036">MVIKSRRLIVETLTSQEFATFGDVIEIDNRQYTSINNGLAHRYHKLATADVLDEGGEAIISIFKARIPSFPLIIDSLERHPLGSQAFIPLLGNPFLILVAPKGDSPKSSKIRAFVTNGHQGVNYFKGVWHFPLLALVERDQLLVIDRDGAGDNCETKACDGGAVELHKESIPSSTLLGLSWR</sequence>
<dbReference type="GO" id="GO:0050385">
    <property type="term" value="F:ureidoglycolate lyase activity"/>
    <property type="evidence" value="ECO:0007669"/>
    <property type="project" value="UniProtKB-EC"/>
</dbReference>
<dbReference type="RefSeq" id="WP_152432434.1">
    <property type="nucleotide sequence ID" value="NZ_CBCSDK010000009.1"/>
</dbReference>
<dbReference type="Proteomes" id="UP000326936">
    <property type="component" value="Plasmid pTHAF100_a"/>
</dbReference>
<dbReference type="PANTHER" id="PTHR21221">
    <property type="entry name" value="UREIDOGLYCOLATE HYDROLASE"/>
    <property type="match status" value="1"/>
</dbReference>
<dbReference type="OrthoDB" id="9804602at2"/>
<dbReference type="EMBL" id="CP045351">
    <property type="protein sequence ID" value="QFT28439.1"/>
    <property type="molecule type" value="Genomic_DNA"/>
</dbReference>
<keyword evidence="2" id="KW-0659">Purine metabolism</keyword>
<dbReference type="NCBIfam" id="NF009932">
    <property type="entry name" value="PRK13395.1"/>
    <property type="match status" value="1"/>
</dbReference>
<name>A0A5P9CQB1_9VIBR</name>
<dbReference type="InterPro" id="IPR011051">
    <property type="entry name" value="RmlC_Cupin_sf"/>
</dbReference>
<reference evidence="5 6" key="1">
    <citation type="submission" date="2019-10" db="EMBL/GenBank/DDBJ databases">
        <title>Complete genome sequence of Vibrio sp. strain THAF100, isolated from non-filtered water from the water column of tank 6 of a marine aquarium containing stony-coral fragments. Water maintained at 26 degree C.</title>
        <authorList>
            <person name="Ruckert C."/>
            <person name="Franco A."/>
            <person name="Kalinowski J."/>
            <person name="Glaeser S."/>
        </authorList>
    </citation>
    <scope>NUCLEOTIDE SEQUENCE [LARGE SCALE GENOMIC DNA]</scope>
    <source>
        <strain evidence="5 6">THAF100</strain>
        <plasmid evidence="6">pthaf100_a</plasmid>
    </source>
</reference>